<keyword evidence="3" id="KW-1185">Reference proteome</keyword>
<dbReference type="PROSITE" id="PS51257">
    <property type="entry name" value="PROKAR_LIPOPROTEIN"/>
    <property type="match status" value="1"/>
</dbReference>
<evidence type="ECO:0000313" key="2">
    <source>
        <dbReference type="EMBL" id="ADY54230.1"/>
    </source>
</evidence>
<protein>
    <submittedName>
        <fullName evidence="2">Beta-Ig-H3/fasciclin</fullName>
    </submittedName>
</protein>
<dbReference type="Gene3D" id="2.30.180.10">
    <property type="entry name" value="FAS1 domain"/>
    <property type="match status" value="2"/>
</dbReference>
<reference evidence="2 3" key="1">
    <citation type="journal article" date="2011" name="Stand. Genomic Sci.">
        <title>Complete genome sequence of the gliding, heparinolytic Pedobacter saltans type strain (113).</title>
        <authorList>
            <person name="Liolios K."/>
            <person name="Sikorski J."/>
            <person name="Lu M."/>
            <person name="Nolan M."/>
            <person name="Lapidus A."/>
            <person name="Lucas S."/>
            <person name="Hammon N."/>
            <person name="Deshpande S."/>
            <person name="Cheng J.F."/>
            <person name="Tapia R."/>
            <person name="Han C."/>
            <person name="Goodwin L."/>
            <person name="Pitluck S."/>
            <person name="Huntemann M."/>
            <person name="Ivanova N."/>
            <person name="Pagani I."/>
            <person name="Mavromatis K."/>
            <person name="Ovchinikova G."/>
            <person name="Pati A."/>
            <person name="Chen A."/>
            <person name="Palaniappan K."/>
            <person name="Land M."/>
            <person name="Hauser L."/>
            <person name="Brambilla E.M."/>
            <person name="Kotsyurbenko O."/>
            <person name="Rohde M."/>
            <person name="Tindall B.J."/>
            <person name="Abt B."/>
            <person name="Goker M."/>
            <person name="Detter J.C."/>
            <person name="Woyke T."/>
            <person name="Bristow J."/>
            <person name="Eisen J.A."/>
            <person name="Markowitz V."/>
            <person name="Hugenholtz P."/>
            <person name="Klenk H.P."/>
            <person name="Kyrpides N.C."/>
        </authorList>
    </citation>
    <scope>NUCLEOTIDE SEQUENCE [LARGE SCALE GENOMIC DNA]</scope>
    <source>
        <strain evidence="3">ATCC 51119 / DSM 12145 / JCM 21818 / LMG 10337 / NBRC 100064 / NCIMB 13643</strain>
    </source>
</reference>
<feature type="domain" description="FAS1" evidence="1">
    <location>
        <begin position="38"/>
        <end position="237"/>
    </location>
</feature>
<dbReference type="STRING" id="762903.Pedsa_3701"/>
<dbReference type="PANTHER" id="PTHR10900">
    <property type="entry name" value="PERIOSTIN-RELATED"/>
    <property type="match status" value="1"/>
</dbReference>
<dbReference type="eggNOG" id="COG2335">
    <property type="taxonomic scope" value="Bacteria"/>
</dbReference>
<dbReference type="RefSeq" id="WP_013634711.1">
    <property type="nucleotide sequence ID" value="NC_015177.1"/>
</dbReference>
<name>F0S5Q6_PSESL</name>
<dbReference type="SUPFAM" id="SSF82153">
    <property type="entry name" value="FAS1 domain"/>
    <property type="match status" value="2"/>
</dbReference>
<dbReference type="EMBL" id="CP002545">
    <property type="protein sequence ID" value="ADY54230.1"/>
    <property type="molecule type" value="Genomic_DNA"/>
</dbReference>
<gene>
    <name evidence="2" type="ordered locus">Pedsa_3701</name>
</gene>
<dbReference type="AlphaFoldDB" id="F0S5Q6"/>
<dbReference type="Pfam" id="PF02469">
    <property type="entry name" value="Fasciclin"/>
    <property type="match status" value="2"/>
</dbReference>
<organism evidence="2 3">
    <name type="scientific">Pseudopedobacter saltans (strain ATCC 51119 / DSM 12145 / JCM 21818 / CCUG 39354 / LMG 10337 / NBRC 100064 / NCIMB 13643)</name>
    <name type="common">Pedobacter saltans</name>
    <dbReference type="NCBI Taxonomy" id="762903"/>
    <lineage>
        <taxon>Bacteria</taxon>
        <taxon>Pseudomonadati</taxon>
        <taxon>Bacteroidota</taxon>
        <taxon>Sphingobacteriia</taxon>
        <taxon>Sphingobacteriales</taxon>
        <taxon>Sphingobacteriaceae</taxon>
        <taxon>Pseudopedobacter</taxon>
    </lineage>
</organism>
<dbReference type="InterPro" id="IPR036378">
    <property type="entry name" value="FAS1_dom_sf"/>
</dbReference>
<dbReference type="KEGG" id="psn:Pedsa_3701"/>
<dbReference type="HOGENOM" id="CLU_376369_0_0_10"/>
<dbReference type="InterPro" id="IPR050904">
    <property type="entry name" value="Adhesion/Biosynth-related"/>
</dbReference>
<evidence type="ECO:0000259" key="1">
    <source>
        <dbReference type="PROSITE" id="PS50213"/>
    </source>
</evidence>
<dbReference type="OrthoDB" id="659398at2"/>
<dbReference type="InterPro" id="IPR000782">
    <property type="entry name" value="FAS1_domain"/>
</dbReference>
<evidence type="ECO:0000313" key="3">
    <source>
        <dbReference type="Proteomes" id="UP000000310"/>
    </source>
</evidence>
<accession>F0S5Q6</accession>
<dbReference type="PROSITE" id="PS50213">
    <property type="entry name" value="FAS1"/>
    <property type="match status" value="2"/>
</dbReference>
<proteinExistence type="predicted"/>
<feature type="domain" description="FAS1" evidence="1">
    <location>
        <begin position="568"/>
        <end position="732"/>
    </location>
</feature>
<dbReference type="Proteomes" id="UP000000310">
    <property type="component" value="Chromosome"/>
</dbReference>
<sequence length="737" mass="82497">MLRVLKNVVLSSICFCFFLTSCVKKEFEDFYKRPDNLADPIYQQLVSRGNFTSLLKCIDKAGYKETLSSGGYWTFFAADDDAFSKYLNSIGKSNADDIDAELARKIVTYNLVYNAYREDELIKYQAPGQTTSIKPEYAFKRKTAYYDFVYTTKIKDTLTKVINTNRNGGLYVASDNNNKYIPYFSIKSLQGIQLSASDYKQLFPNADYKDFNVVDAKVKERNIVAENGIIHVIDKVILPLDNIDSYIASKAEYSEFKKLLDLAATYSYNDEITKRYQALSNSIDKVYLKQYNPSLAFAPNNENFLNSGTDAQINGYSIFVPTNAELLAYTKDVLKYYKTFEEAPRSILYDFLNAHMWRTQVWLSKINNEGNASGETANFSPSAIIDKKVLSNGFFYGINTVQRANAFHTVYSFAYLDPKYKLMKFALDGGLKPLITIPAAKYTMFMMSDTEIRAAGYDYYDDKSNWGYLKPGTTGTVDVSDGAKARINRILETSVVPTPNGELNDLSGKGIVEAYNGEYIKYDAGKVYASGNVETNTPVTIDSSGAAINGKVYYTKNLLTFTETPVPVTIAKLATNYPSDFGHFWNYLKNASIFGEADNSILQVALGSFYTFLIPNNAAIEKAVKDGVLPGNTTTGVPNFTSADPRDVEKVTNFIYYHILDKNTVASDGHKSGGYATLLKNANGNVLFLNVVSPSKNNLSFNDAYGNNVTININRSNNLAYRTIIHSLNSYLKFNVQ</sequence>
<reference evidence="3" key="2">
    <citation type="submission" date="2011-02" db="EMBL/GenBank/DDBJ databases">
        <title>The complete genome of Pedobacter saltans DSM 12145.</title>
        <authorList>
            <consortium name="US DOE Joint Genome Institute (JGI-PGF)"/>
            <person name="Lucas S."/>
            <person name="Copeland A."/>
            <person name="Lapidus A."/>
            <person name="Bruce D."/>
            <person name="Goodwin L."/>
            <person name="Pitluck S."/>
            <person name="Kyrpides N."/>
            <person name="Mavromatis K."/>
            <person name="Pagani I."/>
            <person name="Ivanova N."/>
            <person name="Ovchinnikova G."/>
            <person name="Lu M."/>
            <person name="Detter J.C."/>
            <person name="Han C."/>
            <person name="Land M."/>
            <person name="Hauser L."/>
            <person name="Markowitz V."/>
            <person name="Cheng J.-F."/>
            <person name="Hugenholtz P."/>
            <person name="Woyke T."/>
            <person name="Wu D."/>
            <person name="Tindall B."/>
            <person name="Pomrenke H.G."/>
            <person name="Brambilla E."/>
            <person name="Klenk H.-P."/>
            <person name="Eisen J.A."/>
        </authorList>
    </citation>
    <scope>NUCLEOTIDE SEQUENCE [LARGE SCALE GENOMIC DNA]</scope>
    <source>
        <strain evidence="3">ATCC 51119 / DSM 12145 / JCM 21818 / LMG 10337 / NBRC 100064 / NCIMB 13643</strain>
    </source>
</reference>
<dbReference type="PANTHER" id="PTHR10900:SF77">
    <property type="entry name" value="FI19380P1"/>
    <property type="match status" value="1"/>
</dbReference>